<dbReference type="EMBL" id="CANHGI010000004">
    <property type="protein sequence ID" value="CAI5446910.1"/>
    <property type="molecule type" value="Genomic_DNA"/>
</dbReference>
<name>A0A9P1ILQ8_9PELO</name>
<evidence type="ECO:0000256" key="1">
    <source>
        <dbReference type="SAM" id="Phobius"/>
    </source>
</evidence>
<sequence length="87" mass="9988">MENVTLPTDLEDLAVAISEETDKMIVEANNKNETGQVIPSLFDDVFGDKETVQKPRRLSEFDVISPFQFFVVLALFVCLTVIYYRRK</sequence>
<dbReference type="Proteomes" id="UP001152747">
    <property type="component" value="Unassembled WGS sequence"/>
</dbReference>
<protein>
    <submittedName>
        <fullName evidence="2">Uncharacterized protein</fullName>
    </submittedName>
</protein>
<reference evidence="2" key="1">
    <citation type="submission" date="2022-11" db="EMBL/GenBank/DDBJ databases">
        <authorList>
            <person name="Kikuchi T."/>
        </authorList>
    </citation>
    <scope>NUCLEOTIDE SEQUENCE</scope>
    <source>
        <strain evidence="2">PS1010</strain>
    </source>
</reference>
<keyword evidence="1" id="KW-0812">Transmembrane</keyword>
<organism evidence="2 3">
    <name type="scientific">Caenorhabditis angaria</name>
    <dbReference type="NCBI Taxonomy" id="860376"/>
    <lineage>
        <taxon>Eukaryota</taxon>
        <taxon>Metazoa</taxon>
        <taxon>Ecdysozoa</taxon>
        <taxon>Nematoda</taxon>
        <taxon>Chromadorea</taxon>
        <taxon>Rhabditida</taxon>
        <taxon>Rhabditina</taxon>
        <taxon>Rhabditomorpha</taxon>
        <taxon>Rhabditoidea</taxon>
        <taxon>Rhabditidae</taxon>
        <taxon>Peloderinae</taxon>
        <taxon>Caenorhabditis</taxon>
    </lineage>
</organism>
<evidence type="ECO:0000313" key="3">
    <source>
        <dbReference type="Proteomes" id="UP001152747"/>
    </source>
</evidence>
<dbReference type="AlphaFoldDB" id="A0A9P1ILQ8"/>
<gene>
    <name evidence="2" type="ORF">CAMP_LOCUS9547</name>
</gene>
<accession>A0A9P1ILQ8</accession>
<proteinExistence type="predicted"/>
<comment type="caution">
    <text evidence="2">The sequence shown here is derived from an EMBL/GenBank/DDBJ whole genome shotgun (WGS) entry which is preliminary data.</text>
</comment>
<feature type="transmembrane region" description="Helical" evidence="1">
    <location>
        <begin position="63"/>
        <end position="84"/>
    </location>
</feature>
<keyword evidence="1" id="KW-0472">Membrane</keyword>
<evidence type="ECO:0000313" key="2">
    <source>
        <dbReference type="EMBL" id="CAI5446910.1"/>
    </source>
</evidence>
<keyword evidence="1" id="KW-1133">Transmembrane helix</keyword>
<keyword evidence="3" id="KW-1185">Reference proteome</keyword>